<dbReference type="EMBL" id="LMTZ01000077">
    <property type="protein sequence ID" value="KST68111.1"/>
    <property type="molecule type" value="Genomic_DNA"/>
</dbReference>
<feature type="transmembrane region" description="Helical" evidence="2">
    <location>
        <begin position="145"/>
        <end position="170"/>
    </location>
</feature>
<dbReference type="RefSeq" id="WP_027843951.1">
    <property type="nucleotide sequence ID" value="NZ_LMTZ01000045.1"/>
</dbReference>
<comment type="caution">
    <text evidence="4">The sequence shown here is derived from an EMBL/GenBank/DDBJ whole genome shotgun (WGS) entry which is preliminary data.</text>
</comment>
<protein>
    <submittedName>
        <fullName evidence="4">Heterocyst differentiation related protein</fullName>
    </submittedName>
</protein>
<sequence>MSESMAFIGGVAVAGLAALLLLKGAGGNAAQNFSISSQQPQQPVVAPPAIPPANQYSYVPQNPSSSPGSLVNEQLRSDVDRVKLQMENMQRENDRLRNRNEQLQTQISQQYQAQLQVLNPQTIQHTPQQVASPLAVENQWWSSGILWGAVGGMALTVGGGVVVAGVSALFSQKPRSTRAVQVIHPYNSPNPTLTPVRRAEFLPPRPEHRRAEATEYEDIY</sequence>
<dbReference type="AlphaFoldDB" id="A0A0V7ZX14"/>
<keyword evidence="5" id="KW-1185">Reference proteome</keyword>
<evidence type="ECO:0000256" key="2">
    <source>
        <dbReference type="SAM" id="Phobius"/>
    </source>
</evidence>
<gene>
    <name evidence="3" type="ORF">BC008_32305</name>
    <name evidence="4" type="ORF">BC008_33990</name>
</gene>
<evidence type="ECO:0000313" key="4">
    <source>
        <dbReference type="EMBL" id="KST68774.1"/>
    </source>
</evidence>
<feature type="coiled-coil region" evidence="1">
    <location>
        <begin position="72"/>
        <end position="113"/>
    </location>
</feature>
<keyword evidence="2" id="KW-0472">Membrane</keyword>
<evidence type="ECO:0000313" key="5">
    <source>
        <dbReference type="Proteomes" id="UP000053372"/>
    </source>
</evidence>
<evidence type="ECO:0000313" key="3">
    <source>
        <dbReference type="EMBL" id="KST68111.1"/>
    </source>
</evidence>
<organism evidence="4 5">
    <name type="scientific">Mastigocoleus testarum BC008</name>
    <dbReference type="NCBI Taxonomy" id="371196"/>
    <lineage>
        <taxon>Bacteria</taxon>
        <taxon>Bacillati</taxon>
        <taxon>Cyanobacteriota</taxon>
        <taxon>Cyanophyceae</taxon>
        <taxon>Nostocales</taxon>
        <taxon>Hapalosiphonaceae</taxon>
        <taxon>Mastigocoleus</taxon>
    </lineage>
</organism>
<evidence type="ECO:0000256" key="1">
    <source>
        <dbReference type="SAM" id="Coils"/>
    </source>
</evidence>
<keyword evidence="2" id="KW-1133">Transmembrane helix</keyword>
<keyword evidence="2" id="KW-0812">Transmembrane</keyword>
<proteinExistence type="predicted"/>
<dbReference type="EMBL" id="LMTZ01000045">
    <property type="protein sequence ID" value="KST68774.1"/>
    <property type="molecule type" value="Genomic_DNA"/>
</dbReference>
<dbReference type="OrthoDB" id="529818at2"/>
<accession>A0A0V7ZX14</accession>
<reference evidence="4 5" key="1">
    <citation type="journal article" date="2015" name="Genome Announc.">
        <title>Draft Genome of the Euendolithic (true boring) Cyanobacterium Mastigocoleus testarum strain BC008.</title>
        <authorList>
            <person name="Guida B.S."/>
            <person name="Garcia-Pichel F."/>
        </authorList>
    </citation>
    <scope>NUCLEOTIDE SEQUENCE [LARGE SCALE GENOMIC DNA]</scope>
    <source>
        <strain evidence="4 5">BC008</strain>
    </source>
</reference>
<name>A0A0V7ZX14_9CYAN</name>
<keyword evidence="1" id="KW-0175">Coiled coil</keyword>
<dbReference type="Proteomes" id="UP000053372">
    <property type="component" value="Unassembled WGS sequence"/>
</dbReference>